<keyword evidence="1" id="KW-0732">Signal</keyword>
<evidence type="ECO:0000313" key="2">
    <source>
        <dbReference type="EMBL" id="MCU9847797.1"/>
    </source>
</evidence>
<dbReference type="Proteomes" id="UP001209535">
    <property type="component" value="Unassembled WGS sequence"/>
</dbReference>
<dbReference type="EMBL" id="JAOVQO010000005">
    <property type="protein sequence ID" value="MCU9847797.1"/>
    <property type="molecule type" value="Genomic_DNA"/>
</dbReference>
<protein>
    <recommendedName>
        <fullName evidence="4">Beta-barrel assembly machine subunit BamF</fullName>
    </recommendedName>
</protein>
<name>A0ABT2X1H9_9RHOB</name>
<evidence type="ECO:0000256" key="1">
    <source>
        <dbReference type="SAM" id="SignalP"/>
    </source>
</evidence>
<feature type="signal peptide" evidence="1">
    <location>
        <begin position="1"/>
        <end position="21"/>
    </location>
</feature>
<organism evidence="2 3">
    <name type="scientific">Albidovulum salinarum</name>
    <dbReference type="NCBI Taxonomy" id="2984153"/>
    <lineage>
        <taxon>Bacteria</taxon>
        <taxon>Pseudomonadati</taxon>
        <taxon>Pseudomonadota</taxon>
        <taxon>Alphaproteobacteria</taxon>
        <taxon>Rhodobacterales</taxon>
        <taxon>Paracoccaceae</taxon>
        <taxon>Albidovulum</taxon>
    </lineage>
</organism>
<comment type="caution">
    <text evidence="2">The sequence shown here is derived from an EMBL/GenBank/DDBJ whole genome shotgun (WGS) entry which is preliminary data.</text>
</comment>
<evidence type="ECO:0000313" key="3">
    <source>
        <dbReference type="Proteomes" id="UP001209535"/>
    </source>
</evidence>
<accession>A0ABT2X1H9</accession>
<evidence type="ECO:0008006" key="4">
    <source>
        <dbReference type="Google" id="ProtNLM"/>
    </source>
</evidence>
<dbReference type="PROSITE" id="PS51257">
    <property type="entry name" value="PROKAR_LIPOPROTEIN"/>
    <property type="match status" value="1"/>
</dbReference>
<proteinExistence type="predicted"/>
<reference evidence="2 3" key="1">
    <citation type="submission" date="2022-10" db="EMBL/GenBank/DDBJ databases">
        <title>Defluviimonas sp. nov., isolated from ocean surface sediments.</title>
        <authorList>
            <person name="He W."/>
            <person name="Wang L."/>
            <person name="Zhang D.-F."/>
        </authorList>
    </citation>
    <scope>NUCLEOTIDE SEQUENCE [LARGE SCALE GENOMIC DNA]</scope>
    <source>
        <strain evidence="2 3">WL0024</strain>
    </source>
</reference>
<dbReference type="RefSeq" id="WP_263334605.1">
    <property type="nucleotide sequence ID" value="NZ_JAOVQO010000005.1"/>
</dbReference>
<sequence>MRPAVLIAVLTCAALAGCARFPEVEAAANPAVGDAPYPEFLQLETFDSITPPAPEADPTPELESGAAALKARAEALRQFDPDA</sequence>
<keyword evidence="3" id="KW-1185">Reference proteome</keyword>
<gene>
    <name evidence="2" type="ORF">OEZ60_07230</name>
</gene>
<feature type="chain" id="PRO_5047175839" description="Beta-barrel assembly machine subunit BamF" evidence="1">
    <location>
        <begin position="22"/>
        <end position="83"/>
    </location>
</feature>